<feature type="compositionally biased region" description="Low complexity" evidence="1">
    <location>
        <begin position="25"/>
        <end position="46"/>
    </location>
</feature>
<organism evidence="2 3">
    <name type="scientific">Coemansia aciculifera</name>
    <dbReference type="NCBI Taxonomy" id="417176"/>
    <lineage>
        <taxon>Eukaryota</taxon>
        <taxon>Fungi</taxon>
        <taxon>Fungi incertae sedis</taxon>
        <taxon>Zoopagomycota</taxon>
        <taxon>Kickxellomycotina</taxon>
        <taxon>Kickxellomycetes</taxon>
        <taxon>Kickxellales</taxon>
        <taxon>Kickxellaceae</taxon>
        <taxon>Coemansia</taxon>
    </lineage>
</organism>
<keyword evidence="3" id="KW-1185">Reference proteome</keyword>
<reference evidence="2" key="1">
    <citation type="submission" date="2022-07" db="EMBL/GenBank/DDBJ databases">
        <title>Phylogenomic reconstructions and comparative analyses of Kickxellomycotina fungi.</title>
        <authorList>
            <person name="Reynolds N.K."/>
            <person name="Stajich J.E."/>
            <person name="Barry K."/>
            <person name="Grigoriev I.V."/>
            <person name="Crous P."/>
            <person name="Smith M.E."/>
        </authorList>
    </citation>
    <scope>NUCLEOTIDE SEQUENCE</scope>
    <source>
        <strain evidence="2">RSA 476</strain>
    </source>
</reference>
<proteinExistence type="predicted"/>
<dbReference type="AlphaFoldDB" id="A0A9W8ILQ7"/>
<name>A0A9W8ILQ7_9FUNG</name>
<evidence type="ECO:0000313" key="2">
    <source>
        <dbReference type="EMBL" id="KAJ2866571.1"/>
    </source>
</evidence>
<evidence type="ECO:0000313" key="3">
    <source>
        <dbReference type="Proteomes" id="UP001140074"/>
    </source>
</evidence>
<gene>
    <name evidence="2" type="ORF">GGH94_001463</name>
</gene>
<dbReference type="EMBL" id="JANBUY010000035">
    <property type="protein sequence ID" value="KAJ2866571.1"/>
    <property type="molecule type" value="Genomic_DNA"/>
</dbReference>
<feature type="region of interest" description="Disordered" evidence="1">
    <location>
        <begin position="18"/>
        <end position="64"/>
    </location>
</feature>
<protein>
    <submittedName>
        <fullName evidence="2">Uncharacterized protein</fullName>
    </submittedName>
</protein>
<evidence type="ECO:0000256" key="1">
    <source>
        <dbReference type="SAM" id="MobiDB-lite"/>
    </source>
</evidence>
<comment type="caution">
    <text evidence="2">The sequence shown here is derived from an EMBL/GenBank/DDBJ whole genome shotgun (WGS) entry which is preliminary data.</text>
</comment>
<dbReference type="Proteomes" id="UP001140074">
    <property type="component" value="Unassembled WGS sequence"/>
</dbReference>
<feature type="compositionally biased region" description="Basic residues" evidence="1">
    <location>
        <begin position="55"/>
        <end position="64"/>
    </location>
</feature>
<accession>A0A9W8ILQ7</accession>
<sequence>MNFRRIVNSLCETGDIPEALKRSTPRTTGAAAAGASSMTSRSASKRVAIAGRQVPTKRSRNGAA</sequence>